<evidence type="ECO:0000256" key="1">
    <source>
        <dbReference type="ARBA" id="ARBA00001709"/>
    </source>
</evidence>
<keyword evidence="3" id="KW-0378">Hydrolase</keyword>
<dbReference type="SUPFAM" id="SSF52096">
    <property type="entry name" value="ClpP/crotonase"/>
    <property type="match status" value="1"/>
</dbReference>
<evidence type="ECO:0000256" key="3">
    <source>
        <dbReference type="ARBA" id="ARBA00022801"/>
    </source>
</evidence>
<dbReference type="EC" id="3.1.2.4" evidence="2"/>
<dbReference type="CDD" id="cd06558">
    <property type="entry name" value="crotonase-like"/>
    <property type="match status" value="1"/>
</dbReference>
<dbReference type="EMBL" id="MU129164">
    <property type="protein sequence ID" value="KAF9505252.1"/>
    <property type="molecule type" value="Genomic_DNA"/>
</dbReference>
<comment type="catalytic activity">
    <reaction evidence="1">
        <text>3-hydroxy-2-methylpropanoyl-CoA + H2O = 3-hydroxy-2-methylpropanoate + CoA + H(+)</text>
        <dbReference type="Rhea" id="RHEA:20888"/>
        <dbReference type="ChEBI" id="CHEBI:11805"/>
        <dbReference type="ChEBI" id="CHEBI:15377"/>
        <dbReference type="ChEBI" id="CHEBI:15378"/>
        <dbReference type="ChEBI" id="CHEBI:57287"/>
        <dbReference type="ChEBI" id="CHEBI:57340"/>
        <dbReference type="EC" id="3.1.2.4"/>
    </reaction>
</comment>
<dbReference type="Gene3D" id="3.90.226.10">
    <property type="entry name" value="2-enoyl-CoA Hydratase, Chain A, domain 1"/>
    <property type="match status" value="1"/>
</dbReference>
<dbReference type="OrthoDB" id="1737613at2759"/>
<reference evidence="5" key="1">
    <citation type="journal article" date="2020" name="Nat. Commun.">
        <title>Large-scale genome sequencing of mycorrhizal fungi provides insights into the early evolution of symbiotic traits.</title>
        <authorList>
            <person name="Miyauchi S."/>
            <person name="Kiss E."/>
            <person name="Kuo A."/>
            <person name="Drula E."/>
            <person name="Kohler A."/>
            <person name="Sanchez-Garcia M."/>
            <person name="Morin E."/>
            <person name="Andreopoulos B."/>
            <person name="Barry K.W."/>
            <person name="Bonito G."/>
            <person name="Buee M."/>
            <person name="Carver A."/>
            <person name="Chen C."/>
            <person name="Cichocki N."/>
            <person name="Clum A."/>
            <person name="Culley D."/>
            <person name="Crous P.W."/>
            <person name="Fauchery L."/>
            <person name="Girlanda M."/>
            <person name="Hayes R.D."/>
            <person name="Keri Z."/>
            <person name="LaButti K."/>
            <person name="Lipzen A."/>
            <person name="Lombard V."/>
            <person name="Magnuson J."/>
            <person name="Maillard F."/>
            <person name="Murat C."/>
            <person name="Nolan M."/>
            <person name="Ohm R.A."/>
            <person name="Pangilinan J."/>
            <person name="Pereira M.F."/>
            <person name="Perotto S."/>
            <person name="Peter M."/>
            <person name="Pfister S."/>
            <person name="Riley R."/>
            <person name="Sitrit Y."/>
            <person name="Stielow J.B."/>
            <person name="Szollosi G."/>
            <person name="Zifcakova L."/>
            <person name="Stursova M."/>
            <person name="Spatafora J.W."/>
            <person name="Tedersoo L."/>
            <person name="Vaario L.M."/>
            <person name="Yamada A."/>
            <person name="Yan M."/>
            <person name="Wang P."/>
            <person name="Xu J."/>
            <person name="Bruns T."/>
            <person name="Baldrian P."/>
            <person name="Vilgalys R."/>
            <person name="Dunand C."/>
            <person name="Henrissat B."/>
            <person name="Grigoriev I.V."/>
            <person name="Hibbett D."/>
            <person name="Nagy L.G."/>
            <person name="Martin F.M."/>
        </authorList>
    </citation>
    <scope>NUCLEOTIDE SEQUENCE</scope>
    <source>
        <strain evidence="5">UP504</strain>
    </source>
</reference>
<dbReference type="Pfam" id="PF16113">
    <property type="entry name" value="ECH_2"/>
    <property type="match status" value="1"/>
</dbReference>
<dbReference type="GO" id="GO:0003860">
    <property type="term" value="F:3-hydroxyisobutyryl-CoA hydrolase activity"/>
    <property type="evidence" value="ECO:0007669"/>
    <property type="project" value="UniProtKB-EC"/>
</dbReference>
<evidence type="ECO:0000313" key="5">
    <source>
        <dbReference type="EMBL" id="KAF9505252.1"/>
    </source>
</evidence>
<organism evidence="5 6">
    <name type="scientific">Hydnum rufescens UP504</name>
    <dbReference type="NCBI Taxonomy" id="1448309"/>
    <lineage>
        <taxon>Eukaryota</taxon>
        <taxon>Fungi</taxon>
        <taxon>Dikarya</taxon>
        <taxon>Basidiomycota</taxon>
        <taxon>Agaricomycotina</taxon>
        <taxon>Agaricomycetes</taxon>
        <taxon>Cantharellales</taxon>
        <taxon>Hydnaceae</taxon>
        <taxon>Hydnum</taxon>
    </lineage>
</organism>
<dbReference type="InterPro" id="IPR029045">
    <property type="entry name" value="ClpP/crotonase-like_dom_sf"/>
</dbReference>
<dbReference type="InterPro" id="IPR045004">
    <property type="entry name" value="ECH_dom"/>
</dbReference>
<evidence type="ECO:0000259" key="4">
    <source>
        <dbReference type="Pfam" id="PF16113"/>
    </source>
</evidence>
<protein>
    <recommendedName>
        <fullName evidence="2">3-hydroxyisobutyryl-CoA hydrolase</fullName>
        <ecNumber evidence="2">3.1.2.4</ecNumber>
    </recommendedName>
</protein>
<keyword evidence="6" id="KW-1185">Reference proteome</keyword>
<dbReference type="InterPro" id="IPR032259">
    <property type="entry name" value="HIBYL-CoA-H"/>
</dbReference>
<dbReference type="PANTHER" id="PTHR43176">
    <property type="entry name" value="3-HYDROXYISOBUTYRYL-COA HYDROLASE-RELATED"/>
    <property type="match status" value="1"/>
</dbReference>
<evidence type="ECO:0000313" key="6">
    <source>
        <dbReference type="Proteomes" id="UP000886523"/>
    </source>
</evidence>
<dbReference type="GO" id="GO:0005739">
    <property type="term" value="C:mitochondrion"/>
    <property type="evidence" value="ECO:0007669"/>
    <property type="project" value="TreeGrafter"/>
</dbReference>
<dbReference type="PANTHER" id="PTHR43176:SF3">
    <property type="entry name" value="3-HYDROXYISOBUTYRYL-COA HYDROLASE, MITOCHONDRIAL"/>
    <property type="match status" value="1"/>
</dbReference>
<sequence>MPIPLMFVSIDVVPRSVRVGLIFYVHFRAQLTRALNALNHEILDLLIPKLKWDQSDLRKIVIARGNGPAFCAGGDAKTLIIRGIFQLDYNFATLSKPYVSVMEVRGGVGISARAPYRIATENTVFAMPETKIGCFPDVRSTYILARLDGWIETYLALTRNPVTSYEVFHLGLATYCISCILSVLERFGALEVPGPHRINEALNGFDPEPSSMLQAEWQLSISRGQIRATLDRAFASRVCIGRRPKYGAKIAERDYRLSDVLQRDLAINTAAAVCAAPDFNTGRMSVLVNKGPADKRPNWSPSTLECPRRMCGTCFSVQTLHICPSLAFRPNERQPGSTCVVTLPSENDIGAFMLENTTHGGVSVEEVVGHFGAKTTGKSGVRFKVKEVLARRC</sequence>
<comment type="caution">
    <text evidence="5">The sequence shown here is derived from an EMBL/GenBank/DDBJ whole genome shotgun (WGS) entry which is preliminary data.</text>
</comment>
<dbReference type="Proteomes" id="UP000886523">
    <property type="component" value="Unassembled WGS sequence"/>
</dbReference>
<proteinExistence type="predicted"/>
<feature type="domain" description="Enoyl-CoA hydratase/isomerase" evidence="4">
    <location>
        <begin position="33"/>
        <end position="229"/>
    </location>
</feature>
<dbReference type="AlphaFoldDB" id="A0A9P6DKM9"/>
<name>A0A9P6DKM9_9AGAM</name>
<evidence type="ECO:0000256" key="2">
    <source>
        <dbReference type="ARBA" id="ARBA00011915"/>
    </source>
</evidence>
<gene>
    <name evidence="5" type="ORF">BS47DRAFT_1489875</name>
</gene>
<accession>A0A9P6DKM9</accession>
<dbReference type="GO" id="GO:0006574">
    <property type="term" value="P:L-valine catabolic process"/>
    <property type="evidence" value="ECO:0007669"/>
    <property type="project" value="TreeGrafter"/>
</dbReference>